<gene>
    <name evidence="2" type="ORF">B1H20_10205</name>
</gene>
<name>A0A1V0U9H8_STRVN</name>
<accession>A0A1V0U9H8</accession>
<evidence type="ECO:0000256" key="1">
    <source>
        <dbReference type="SAM" id="MobiDB-lite"/>
    </source>
</evidence>
<proteinExistence type="predicted"/>
<organism evidence="2 3">
    <name type="scientific">Streptomyces violaceoruber</name>
    <dbReference type="NCBI Taxonomy" id="1935"/>
    <lineage>
        <taxon>Bacteria</taxon>
        <taxon>Bacillati</taxon>
        <taxon>Actinomycetota</taxon>
        <taxon>Actinomycetes</taxon>
        <taxon>Kitasatosporales</taxon>
        <taxon>Streptomycetaceae</taxon>
        <taxon>Streptomyces</taxon>
        <taxon>Streptomyces violaceoruber group</taxon>
    </lineage>
</organism>
<reference evidence="2 3" key="1">
    <citation type="submission" date="2017-03" db="EMBL/GenBank/DDBJ databases">
        <title>Complete Genome Sequence of a natural compounds producer, Streptomyces violaceus S21.</title>
        <authorList>
            <person name="Zhong C."/>
            <person name="Zhao Z."/>
            <person name="Fu J."/>
            <person name="Zong G."/>
            <person name="Qin R."/>
            <person name="Cao G."/>
        </authorList>
    </citation>
    <scope>NUCLEOTIDE SEQUENCE [LARGE SCALE GENOMIC DNA]</scope>
    <source>
        <strain evidence="2 3">S21</strain>
    </source>
</reference>
<feature type="region of interest" description="Disordered" evidence="1">
    <location>
        <begin position="243"/>
        <end position="262"/>
    </location>
</feature>
<protein>
    <submittedName>
        <fullName evidence="2">Uncharacterized protein</fullName>
    </submittedName>
</protein>
<dbReference type="KEGG" id="svu:B1H20_10205"/>
<sequence>MLAAIDAVDWSRIPVAATPSEVAGLPAPIPPYGLLDLYEPDRVAVGLRALATATGLVRAADAGSLLAGGGLLHDHSGAVFPAAVTAAPFLLAIVRDGHPPAAATALGLLHDALAFSVSDGVRTRVVTPYADAVPICCALADHLRGEAGLLAASGAEGGWLLADAAHHWRFDVHEIGADGNGALALGAFAGRFPGGTRSAEAYRVGRAAPLLVQVAPPYPLREDGAEACLRIDGVRPEELAPPTVLFPARGSHPDDADTDAAS</sequence>
<evidence type="ECO:0000313" key="3">
    <source>
        <dbReference type="Proteomes" id="UP000192445"/>
    </source>
</evidence>
<dbReference type="EMBL" id="CP020570">
    <property type="protein sequence ID" value="ARF61740.1"/>
    <property type="molecule type" value="Genomic_DNA"/>
</dbReference>
<dbReference type="AlphaFoldDB" id="A0A1V0U9H8"/>
<dbReference type="OrthoDB" id="3543971at2"/>
<dbReference type="Proteomes" id="UP000192445">
    <property type="component" value="Chromosome"/>
</dbReference>
<dbReference type="RefSeq" id="WP_078631374.1">
    <property type="nucleotide sequence ID" value="NZ_CP020570.1"/>
</dbReference>
<evidence type="ECO:0000313" key="2">
    <source>
        <dbReference type="EMBL" id="ARF61740.1"/>
    </source>
</evidence>